<dbReference type="Pfam" id="PF01066">
    <property type="entry name" value="CDP-OH_P_transf"/>
    <property type="match status" value="1"/>
</dbReference>
<evidence type="ECO:0000256" key="1">
    <source>
        <dbReference type="ARBA" id="ARBA00000287"/>
    </source>
</evidence>
<dbReference type="PANTHER" id="PTHR14269:SF61">
    <property type="entry name" value="CDP-DIACYLGLYCEROL--SERINE O-PHOSPHATIDYLTRANSFERASE"/>
    <property type="match status" value="1"/>
</dbReference>
<evidence type="ECO:0000256" key="10">
    <source>
        <dbReference type="ARBA" id="ARBA00023098"/>
    </source>
</evidence>
<evidence type="ECO:0000256" key="6">
    <source>
        <dbReference type="ARBA" id="ARBA00022516"/>
    </source>
</evidence>
<evidence type="ECO:0000256" key="12">
    <source>
        <dbReference type="ARBA" id="ARBA00023209"/>
    </source>
</evidence>
<keyword evidence="6" id="KW-0444">Lipid biosynthesis</keyword>
<keyword evidence="8 16" id="KW-0812">Transmembrane</keyword>
<evidence type="ECO:0000256" key="16">
    <source>
        <dbReference type="SAM" id="Phobius"/>
    </source>
</evidence>
<keyword evidence="13" id="KW-1208">Phospholipid metabolism</keyword>
<evidence type="ECO:0000256" key="5">
    <source>
        <dbReference type="ARBA" id="ARBA00017171"/>
    </source>
</evidence>
<keyword evidence="12" id="KW-0594">Phospholipid biosynthesis</keyword>
<dbReference type="NCBIfam" id="TIGR00473">
    <property type="entry name" value="pssA"/>
    <property type="match status" value="1"/>
</dbReference>
<dbReference type="EC" id="2.7.8.8" evidence="4"/>
<evidence type="ECO:0000256" key="9">
    <source>
        <dbReference type="ARBA" id="ARBA00022989"/>
    </source>
</evidence>
<feature type="transmembrane region" description="Helical" evidence="16">
    <location>
        <begin position="208"/>
        <end position="225"/>
    </location>
</feature>
<evidence type="ECO:0000256" key="4">
    <source>
        <dbReference type="ARBA" id="ARBA00013174"/>
    </source>
</evidence>
<dbReference type="GO" id="GO:0003882">
    <property type="term" value="F:CDP-diacylglycerol-serine O-phosphatidyltransferase activity"/>
    <property type="evidence" value="ECO:0007669"/>
    <property type="project" value="UniProtKB-EC"/>
</dbReference>
<keyword evidence="10" id="KW-0443">Lipid metabolism</keyword>
<evidence type="ECO:0000256" key="2">
    <source>
        <dbReference type="ARBA" id="ARBA00004127"/>
    </source>
</evidence>
<evidence type="ECO:0000256" key="7">
    <source>
        <dbReference type="ARBA" id="ARBA00022679"/>
    </source>
</evidence>
<keyword evidence="9 16" id="KW-1133">Transmembrane helix</keyword>
<dbReference type="EMBL" id="JBFWIC010000009">
    <property type="protein sequence ID" value="MEZ0474642.1"/>
    <property type="molecule type" value="Genomic_DNA"/>
</dbReference>
<feature type="transmembrane region" description="Helical" evidence="16">
    <location>
        <begin position="112"/>
        <end position="129"/>
    </location>
</feature>
<evidence type="ECO:0000256" key="3">
    <source>
        <dbReference type="ARBA" id="ARBA00010441"/>
    </source>
</evidence>
<evidence type="ECO:0000313" key="17">
    <source>
        <dbReference type="EMBL" id="MEZ0474642.1"/>
    </source>
</evidence>
<keyword evidence="7 15" id="KW-0808">Transferase</keyword>
<dbReference type="PROSITE" id="PS00379">
    <property type="entry name" value="CDP_ALCOHOL_P_TRANSF"/>
    <property type="match status" value="1"/>
</dbReference>
<comment type="similarity">
    <text evidence="3 15">Belongs to the CDP-alcohol phosphatidyltransferase class-I family.</text>
</comment>
<dbReference type="InterPro" id="IPR004533">
    <property type="entry name" value="CDP-diaglyc--ser_O-PTrfase"/>
</dbReference>
<sequence>MEDDAPTPGPARGRGIYLLPNLFTTGGLFAGFFAIIAASQGRYGAACIAIFVAAILDGIDGRVARLTNTQSEFGVQYDSLADLISFGMAPALVMYHWALMSLKLDGVTIGRIGWLAAFLYAACAALRLARFNSQVAKVDKRWFVGLASPAAAGLMASFVWTSHDLDWSGEELRYLALAVTVVASLLMVSRIRYTSFKGGGSGPKSDRVPFFFLLIALALLIALWIDPPKTLLTAATLYALSGPAAWAWRRRSPAARAAP</sequence>
<comment type="caution">
    <text evidence="17">The sequence shown here is derived from an EMBL/GenBank/DDBJ whole genome shotgun (WGS) entry which is preliminary data.</text>
</comment>
<dbReference type="Gene3D" id="1.20.120.1760">
    <property type="match status" value="1"/>
</dbReference>
<comment type="catalytic activity">
    <reaction evidence="1">
        <text>a CDP-1,2-diacyl-sn-glycerol + L-serine = a 1,2-diacyl-sn-glycero-3-phospho-L-serine + CMP + H(+)</text>
        <dbReference type="Rhea" id="RHEA:16913"/>
        <dbReference type="ChEBI" id="CHEBI:15378"/>
        <dbReference type="ChEBI" id="CHEBI:33384"/>
        <dbReference type="ChEBI" id="CHEBI:57262"/>
        <dbReference type="ChEBI" id="CHEBI:58332"/>
        <dbReference type="ChEBI" id="CHEBI:60377"/>
        <dbReference type="EC" id="2.7.8.8"/>
    </reaction>
</comment>
<dbReference type="Proteomes" id="UP001566331">
    <property type="component" value="Unassembled WGS sequence"/>
</dbReference>
<feature type="transmembrane region" description="Helical" evidence="16">
    <location>
        <begin position="141"/>
        <end position="160"/>
    </location>
</feature>
<evidence type="ECO:0000256" key="11">
    <source>
        <dbReference type="ARBA" id="ARBA00023136"/>
    </source>
</evidence>
<evidence type="ECO:0000256" key="15">
    <source>
        <dbReference type="RuleBase" id="RU003750"/>
    </source>
</evidence>
<keyword evidence="18" id="KW-1185">Reference proteome</keyword>
<feature type="transmembrane region" description="Helical" evidence="16">
    <location>
        <begin position="16"/>
        <end position="37"/>
    </location>
</feature>
<accession>A0ABV4HPH4</accession>
<name>A0ABV4HPH4_9GAMM</name>
<feature type="transmembrane region" description="Helical" evidence="16">
    <location>
        <begin position="231"/>
        <end position="248"/>
    </location>
</feature>
<gene>
    <name evidence="17" type="primary">pssA</name>
    <name evidence="17" type="ORF">AB6713_08425</name>
</gene>
<evidence type="ECO:0000313" key="18">
    <source>
        <dbReference type="Proteomes" id="UP001566331"/>
    </source>
</evidence>
<evidence type="ECO:0000256" key="8">
    <source>
        <dbReference type="ARBA" id="ARBA00022692"/>
    </source>
</evidence>
<dbReference type="PANTHER" id="PTHR14269">
    <property type="entry name" value="CDP-DIACYLGLYCEROL--GLYCEROL-3-PHOSPHATE 3-PHOSPHATIDYLTRANSFERASE-RELATED"/>
    <property type="match status" value="1"/>
</dbReference>
<dbReference type="RefSeq" id="WP_370561889.1">
    <property type="nucleotide sequence ID" value="NZ_JBFWIB010000001.1"/>
</dbReference>
<feature type="transmembrane region" description="Helical" evidence="16">
    <location>
        <begin position="43"/>
        <end position="59"/>
    </location>
</feature>
<comment type="subcellular location">
    <subcellularLocation>
        <location evidence="2">Endomembrane system</location>
        <topology evidence="2">Multi-pass membrane protein</topology>
    </subcellularLocation>
</comment>
<feature type="transmembrane region" description="Helical" evidence="16">
    <location>
        <begin position="172"/>
        <end position="188"/>
    </location>
</feature>
<dbReference type="InterPro" id="IPR043130">
    <property type="entry name" value="CDP-OH_PTrfase_TM_dom"/>
</dbReference>
<evidence type="ECO:0000256" key="13">
    <source>
        <dbReference type="ARBA" id="ARBA00023264"/>
    </source>
</evidence>
<dbReference type="InterPro" id="IPR048254">
    <property type="entry name" value="CDP_ALCOHOL_P_TRANSF_CS"/>
</dbReference>
<organism evidence="17 18">
    <name type="scientific">Luteimonas salinilitoris</name>
    <dbReference type="NCBI Taxonomy" id="3237697"/>
    <lineage>
        <taxon>Bacteria</taxon>
        <taxon>Pseudomonadati</taxon>
        <taxon>Pseudomonadota</taxon>
        <taxon>Gammaproteobacteria</taxon>
        <taxon>Lysobacterales</taxon>
        <taxon>Lysobacteraceae</taxon>
        <taxon>Luteimonas</taxon>
    </lineage>
</organism>
<protein>
    <recommendedName>
        <fullName evidence="5">CDP-diacylglycerol--serine O-phosphatidyltransferase</fullName>
        <ecNumber evidence="4">2.7.8.8</ecNumber>
    </recommendedName>
    <alternativeName>
        <fullName evidence="14">Phosphatidylserine synthase</fullName>
    </alternativeName>
</protein>
<evidence type="ECO:0000256" key="14">
    <source>
        <dbReference type="ARBA" id="ARBA00032361"/>
    </source>
</evidence>
<proteinExistence type="inferred from homology"/>
<reference evidence="17 18" key="1">
    <citation type="submission" date="2024-07" db="EMBL/GenBank/DDBJ databases">
        <title>Luteimonas salilacus sp. nov., isolated from the shore soil of Salt Lake in Tibet of China.</title>
        <authorList>
            <person name="Zhang X."/>
            <person name="Li A."/>
        </authorList>
    </citation>
    <scope>NUCLEOTIDE SEQUENCE [LARGE SCALE GENOMIC DNA]</scope>
    <source>
        <strain evidence="17 18">B3-2-R+30</strain>
    </source>
</reference>
<dbReference type="InterPro" id="IPR000462">
    <property type="entry name" value="CDP-OH_P_trans"/>
</dbReference>
<keyword evidence="11 16" id="KW-0472">Membrane</keyword>
<dbReference type="InterPro" id="IPR050324">
    <property type="entry name" value="CDP-alcohol_PTase-I"/>
</dbReference>